<sequence length="459" mass="50521">MLLVTDNRALVNLAASQGVTHPIWLGLTCSDNESEYDLCTWEDESGYSTSYSNFGNSFPFLDIGPNIYLLTSGSDVGKWVSADGTIQLLAYYCEVPTNGRKFICPNELNGFCYTLNLKTPHIDGPAARDYCRNEFCGDLVSIHSLEENNHLHNLFPYMSLWDQFRIGAASSGNGSYWLDGTDFDYCNSTYFNSDIGKCSSYSIYRDVVAPGEWMNSPCDEKIPFVCKRPRNATACGLSVSLKPAVACGSSTPPVVPNDPKMCWQSQFFTGNGTIYSPYYPDNYNPVWSSPCVYIITVAPGSIAQIKFSPDTLINYSKITLFSQLEDGKAFGSFTKTPPPYPFNSTTNVIKMVFNIVKGDRDQEDNRALINLATSQGQTNPIWLGLTCKTTSWGLCTWEDESGYTSDYNAFANGEPYVGIGNNVYSLTTGGSAGKWISADGTITELAYFCEVPTNNATGM</sequence>
<dbReference type="Gene3D" id="3.10.100.10">
    <property type="entry name" value="Mannose-Binding Protein A, subunit A"/>
    <property type="match status" value="3"/>
</dbReference>
<dbReference type="InterPro" id="IPR050976">
    <property type="entry name" value="Snaclec"/>
</dbReference>
<dbReference type="InterPro" id="IPR001304">
    <property type="entry name" value="C-type_lectin-like"/>
</dbReference>
<organism evidence="5 6">
    <name type="scientific">Caenorhabditis tropicalis</name>
    <dbReference type="NCBI Taxonomy" id="1561998"/>
    <lineage>
        <taxon>Eukaryota</taxon>
        <taxon>Metazoa</taxon>
        <taxon>Ecdysozoa</taxon>
        <taxon>Nematoda</taxon>
        <taxon>Chromadorea</taxon>
        <taxon>Rhabditida</taxon>
        <taxon>Rhabditina</taxon>
        <taxon>Rhabditomorpha</taxon>
        <taxon>Rhabditoidea</taxon>
        <taxon>Rhabditidae</taxon>
        <taxon>Peloderinae</taxon>
        <taxon>Caenorhabditis</taxon>
    </lineage>
</organism>
<keyword evidence="1" id="KW-1015">Disulfide bond</keyword>
<dbReference type="SMART" id="SM00034">
    <property type="entry name" value="CLECT"/>
    <property type="match status" value="2"/>
</dbReference>
<dbReference type="Pfam" id="PF00059">
    <property type="entry name" value="Lectin_C"/>
    <property type="match status" value="1"/>
</dbReference>
<dbReference type="CDD" id="cd00037">
    <property type="entry name" value="CLECT"/>
    <property type="match status" value="2"/>
</dbReference>
<evidence type="ECO:0000256" key="1">
    <source>
        <dbReference type="ARBA" id="ARBA00023157"/>
    </source>
</evidence>
<dbReference type="InterPro" id="IPR016186">
    <property type="entry name" value="C-type_lectin-like/link_sf"/>
</dbReference>
<dbReference type="SUPFAM" id="SSF56436">
    <property type="entry name" value="C-type lectin-like"/>
    <property type="match status" value="3"/>
</dbReference>
<name>A0A1I7T6L5_9PELO</name>
<comment type="caution">
    <text evidence="2">Lacks conserved residue(s) required for the propagation of feature annotation.</text>
</comment>
<dbReference type="PANTHER" id="PTHR22991:SF41">
    <property type="entry name" value="CUB DOMAIN-CONTAINING PROTEIN-RELATED"/>
    <property type="match status" value="1"/>
</dbReference>
<dbReference type="CDD" id="cd00041">
    <property type="entry name" value="CUB"/>
    <property type="match status" value="1"/>
</dbReference>
<dbReference type="eggNOG" id="KOG4297">
    <property type="taxonomic scope" value="Eukaryota"/>
</dbReference>
<dbReference type="InterPro" id="IPR016187">
    <property type="entry name" value="CTDL_fold"/>
</dbReference>
<dbReference type="AlphaFoldDB" id="A0A1I7T6L5"/>
<dbReference type="PROSITE" id="PS50041">
    <property type="entry name" value="C_TYPE_LECTIN_2"/>
    <property type="match status" value="1"/>
</dbReference>
<dbReference type="WBParaSite" id="Csp11.Scaffold522.g2910.t1">
    <property type="protein sequence ID" value="Csp11.Scaffold522.g2910.t1"/>
    <property type="gene ID" value="Csp11.Scaffold522.g2910"/>
</dbReference>
<dbReference type="Gene3D" id="2.60.120.290">
    <property type="entry name" value="Spermadhesin, CUB domain"/>
    <property type="match status" value="1"/>
</dbReference>
<dbReference type="SUPFAM" id="SSF49854">
    <property type="entry name" value="Spermadhesin, CUB domain"/>
    <property type="match status" value="1"/>
</dbReference>
<feature type="domain" description="C-type lectin" evidence="4">
    <location>
        <begin position="108"/>
        <end position="227"/>
    </location>
</feature>
<dbReference type="InterPro" id="IPR035914">
    <property type="entry name" value="Sperma_CUB_dom_sf"/>
</dbReference>
<accession>A0A1I7T6L5</accession>
<evidence type="ECO:0000313" key="5">
    <source>
        <dbReference type="Proteomes" id="UP000095282"/>
    </source>
</evidence>
<dbReference type="PROSITE" id="PS01180">
    <property type="entry name" value="CUB"/>
    <property type="match status" value="1"/>
</dbReference>
<dbReference type="InterPro" id="IPR000859">
    <property type="entry name" value="CUB_dom"/>
</dbReference>
<dbReference type="Pfam" id="PF00431">
    <property type="entry name" value="CUB"/>
    <property type="match status" value="1"/>
</dbReference>
<evidence type="ECO:0000259" key="3">
    <source>
        <dbReference type="PROSITE" id="PS01180"/>
    </source>
</evidence>
<evidence type="ECO:0000313" key="6">
    <source>
        <dbReference type="WBParaSite" id="Csp11.Scaffold522.g2910.t1"/>
    </source>
</evidence>
<reference evidence="6" key="1">
    <citation type="submission" date="2016-11" db="UniProtKB">
        <authorList>
            <consortium name="WormBaseParasite"/>
        </authorList>
    </citation>
    <scope>IDENTIFICATION</scope>
</reference>
<dbReference type="Proteomes" id="UP000095282">
    <property type="component" value="Unplaced"/>
</dbReference>
<protein>
    <submittedName>
        <fullName evidence="6">CUB domain-containing protein</fullName>
    </submittedName>
</protein>
<evidence type="ECO:0000259" key="4">
    <source>
        <dbReference type="PROSITE" id="PS50041"/>
    </source>
</evidence>
<feature type="domain" description="CUB" evidence="3">
    <location>
        <begin position="247"/>
        <end position="353"/>
    </location>
</feature>
<dbReference type="PANTHER" id="PTHR22991">
    <property type="entry name" value="PROTEIN CBG13490"/>
    <property type="match status" value="1"/>
</dbReference>
<proteinExistence type="predicted"/>
<evidence type="ECO:0000256" key="2">
    <source>
        <dbReference type="PROSITE-ProRule" id="PRU00059"/>
    </source>
</evidence>
<dbReference type="STRING" id="1561998.A0A1I7T6L5"/>
<keyword evidence="5" id="KW-1185">Reference proteome</keyword>